<proteinExistence type="predicted"/>
<reference evidence="6" key="1">
    <citation type="submission" date="2020-12" db="EMBL/GenBank/DDBJ databases">
        <title>Clostridium thailandense sp. nov., a novel acetogenic bacterium isolated from peat land soil in Thailand.</title>
        <authorList>
            <person name="Chaikitkaew S."/>
            <person name="Birkeland N.K."/>
        </authorList>
    </citation>
    <scope>NUCLEOTIDE SEQUENCE</scope>
    <source>
        <strain evidence="6">PL3</strain>
    </source>
</reference>
<dbReference type="SMART" id="SM00347">
    <property type="entry name" value="HTH_MARR"/>
    <property type="match status" value="1"/>
</dbReference>
<evidence type="ECO:0000313" key="6">
    <source>
        <dbReference type="EMBL" id="MBV7273475.1"/>
    </source>
</evidence>
<dbReference type="GO" id="GO:0003700">
    <property type="term" value="F:DNA-binding transcription factor activity"/>
    <property type="evidence" value="ECO:0007669"/>
    <property type="project" value="InterPro"/>
</dbReference>
<keyword evidence="1" id="KW-0805">Transcription regulation</keyword>
<name>A0A949TXN9_9CLOT</name>
<keyword evidence="7" id="KW-1185">Reference proteome</keyword>
<feature type="region of interest" description="Disordered" evidence="4">
    <location>
        <begin position="150"/>
        <end position="174"/>
    </location>
</feature>
<sequence length="174" mass="19827">MYNILSEKVLQQINYFTNLVNRQQHNSNFKEKEILASRAQAHLLGLLLVENGLTQKDLSAKLQIRPASLGELVNKLQQNGYVEKRVNEKDKRVSNVYITEEGRRATEGAMKARRELVESIFLGLSEEEINQLSTLMDKLVNSIEQSSGENVESLRKEHHGIKEGSDFYGETNSH</sequence>
<keyword evidence="3" id="KW-0804">Transcription</keyword>
<dbReference type="PROSITE" id="PS50995">
    <property type="entry name" value="HTH_MARR_2"/>
    <property type="match status" value="1"/>
</dbReference>
<gene>
    <name evidence="6" type="ORF">I6U48_11205</name>
</gene>
<evidence type="ECO:0000313" key="7">
    <source>
        <dbReference type="Proteomes" id="UP000694308"/>
    </source>
</evidence>
<dbReference type="AlphaFoldDB" id="A0A949TXN9"/>
<accession>A0A949TXN9</accession>
<dbReference type="GO" id="GO:0003677">
    <property type="term" value="F:DNA binding"/>
    <property type="evidence" value="ECO:0007669"/>
    <property type="project" value="UniProtKB-KW"/>
</dbReference>
<dbReference type="PANTHER" id="PTHR42756:SF1">
    <property type="entry name" value="TRANSCRIPTIONAL REPRESSOR OF EMRAB OPERON"/>
    <property type="match status" value="1"/>
</dbReference>
<evidence type="ECO:0000256" key="1">
    <source>
        <dbReference type="ARBA" id="ARBA00023015"/>
    </source>
</evidence>
<dbReference type="Proteomes" id="UP000694308">
    <property type="component" value="Unassembled WGS sequence"/>
</dbReference>
<evidence type="ECO:0000256" key="3">
    <source>
        <dbReference type="ARBA" id="ARBA00023163"/>
    </source>
</evidence>
<dbReference type="Pfam" id="PF12802">
    <property type="entry name" value="MarR_2"/>
    <property type="match status" value="1"/>
</dbReference>
<dbReference type="RefSeq" id="WP_218320542.1">
    <property type="nucleotide sequence ID" value="NZ_JAEEGC010000046.1"/>
</dbReference>
<dbReference type="InterPro" id="IPR000835">
    <property type="entry name" value="HTH_MarR-typ"/>
</dbReference>
<keyword evidence="2" id="KW-0238">DNA-binding</keyword>
<dbReference type="EMBL" id="JAEEGC010000046">
    <property type="protein sequence ID" value="MBV7273475.1"/>
    <property type="molecule type" value="Genomic_DNA"/>
</dbReference>
<dbReference type="PANTHER" id="PTHR42756">
    <property type="entry name" value="TRANSCRIPTIONAL REGULATOR, MARR"/>
    <property type="match status" value="1"/>
</dbReference>
<evidence type="ECO:0000256" key="4">
    <source>
        <dbReference type="SAM" id="MobiDB-lite"/>
    </source>
</evidence>
<evidence type="ECO:0000259" key="5">
    <source>
        <dbReference type="PROSITE" id="PS50995"/>
    </source>
</evidence>
<evidence type="ECO:0000256" key="2">
    <source>
        <dbReference type="ARBA" id="ARBA00023125"/>
    </source>
</evidence>
<feature type="compositionally biased region" description="Basic and acidic residues" evidence="4">
    <location>
        <begin position="152"/>
        <end position="165"/>
    </location>
</feature>
<comment type="caution">
    <text evidence="6">The sequence shown here is derived from an EMBL/GenBank/DDBJ whole genome shotgun (WGS) entry which is preliminary data.</text>
</comment>
<organism evidence="6 7">
    <name type="scientific">Clostridium thailandense</name>
    <dbReference type="NCBI Taxonomy" id="2794346"/>
    <lineage>
        <taxon>Bacteria</taxon>
        <taxon>Bacillati</taxon>
        <taxon>Bacillota</taxon>
        <taxon>Clostridia</taxon>
        <taxon>Eubacteriales</taxon>
        <taxon>Clostridiaceae</taxon>
        <taxon>Clostridium</taxon>
    </lineage>
</organism>
<protein>
    <submittedName>
        <fullName evidence="6">MarR family transcriptional regulator</fullName>
    </submittedName>
</protein>
<feature type="domain" description="HTH marR-type" evidence="5">
    <location>
        <begin position="6"/>
        <end position="141"/>
    </location>
</feature>